<accession>A0A151ZSB3</accession>
<keyword evidence="4" id="KW-0249">Electron transport</keyword>
<gene>
    <name evidence="7" type="ORF">DLAC_04134</name>
</gene>
<comment type="subcellular location">
    <subcellularLocation>
        <location evidence="1">Periplasm</location>
    </subcellularLocation>
</comment>
<dbReference type="GO" id="GO:0005507">
    <property type="term" value="F:copper ion binding"/>
    <property type="evidence" value="ECO:0007669"/>
    <property type="project" value="InterPro"/>
</dbReference>
<proteinExistence type="predicted"/>
<evidence type="ECO:0000256" key="6">
    <source>
        <dbReference type="SAM" id="SignalP"/>
    </source>
</evidence>
<dbReference type="PRINTS" id="PR00155">
    <property type="entry name" value="AMICYANIN"/>
</dbReference>
<protein>
    <recommendedName>
        <fullName evidence="9">Blue (type 1) copper domain-containing protein</fullName>
    </recommendedName>
</protein>
<dbReference type="InParanoid" id="A0A151ZSB3"/>
<dbReference type="Gene3D" id="2.60.40.420">
    <property type="entry name" value="Cupredoxins - blue copper proteins"/>
    <property type="match status" value="1"/>
</dbReference>
<dbReference type="GO" id="GO:0009055">
    <property type="term" value="F:electron transfer activity"/>
    <property type="evidence" value="ECO:0007669"/>
    <property type="project" value="InterPro"/>
</dbReference>
<evidence type="ECO:0000256" key="3">
    <source>
        <dbReference type="ARBA" id="ARBA00022764"/>
    </source>
</evidence>
<sequence>MKLLLTILIVAVALSAVKSVKVDVPWNQNDFPKESVKVQVGDIINFVVTDGDNHSIKYVSQPKGVTPYESNKFNGNFTHIFGDAGEYQIQCTVHDNMKADFIVSPKPTEAPTTEPPKAVSNEPEVTKEPVKEENSNISSLVSVNFFVILSLLLLSLF</sequence>
<evidence type="ECO:0000256" key="4">
    <source>
        <dbReference type="ARBA" id="ARBA00022982"/>
    </source>
</evidence>
<feature type="region of interest" description="Disordered" evidence="5">
    <location>
        <begin position="106"/>
        <end position="130"/>
    </location>
</feature>
<dbReference type="EMBL" id="LODT01000021">
    <property type="protein sequence ID" value="KYQ96828.1"/>
    <property type="molecule type" value="Genomic_DNA"/>
</dbReference>
<keyword evidence="6" id="KW-0732">Signal</keyword>
<evidence type="ECO:0008006" key="9">
    <source>
        <dbReference type="Google" id="ProtNLM"/>
    </source>
</evidence>
<dbReference type="OMA" id="NFTHIFG"/>
<reference evidence="7 8" key="1">
    <citation type="submission" date="2015-12" db="EMBL/GenBank/DDBJ databases">
        <title>Dictyostelia acquired genes for synthesis and detection of signals that induce cell-type specialization by lateral gene transfer from prokaryotes.</title>
        <authorList>
            <person name="Gloeckner G."/>
            <person name="Schaap P."/>
        </authorList>
    </citation>
    <scope>NUCLEOTIDE SEQUENCE [LARGE SCALE GENOMIC DNA]</scope>
    <source>
        <strain evidence="7 8">TK</strain>
    </source>
</reference>
<dbReference type="InterPro" id="IPR002386">
    <property type="entry name" value="Amicyanin/Pseudoazurin"/>
</dbReference>
<evidence type="ECO:0000313" key="7">
    <source>
        <dbReference type="EMBL" id="KYQ96828.1"/>
    </source>
</evidence>
<keyword evidence="2" id="KW-0813">Transport</keyword>
<dbReference type="AlphaFoldDB" id="A0A151ZSB3"/>
<feature type="compositionally biased region" description="Low complexity" evidence="5">
    <location>
        <begin position="106"/>
        <end position="123"/>
    </location>
</feature>
<evidence type="ECO:0000313" key="8">
    <source>
        <dbReference type="Proteomes" id="UP000076078"/>
    </source>
</evidence>
<dbReference type="SUPFAM" id="SSF49503">
    <property type="entry name" value="Cupredoxins"/>
    <property type="match status" value="1"/>
</dbReference>
<evidence type="ECO:0000256" key="2">
    <source>
        <dbReference type="ARBA" id="ARBA00022448"/>
    </source>
</evidence>
<comment type="caution">
    <text evidence="7">The sequence shown here is derived from an EMBL/GenBank/DDBJ whole genome shotgun (WGS) entry which is preliminary data.</text>
</comment>
<dbReference type="Proteomes" id="UP000076078">
    <property type="component" value="Unassembled WGS sequence"/>
</dbReference>
<feature type="chain" id="PRO_5007593452" description="Blue (type 1) copper domain-containing protein" evidence="6">
    <location>
        <begin position="20"/>
        <end position="157"/>
    </location>
</feature>
<feature type="signal peptide" evidence="6">
    <location>
        <begin position="1"/>
        <end position="19"/>
    </location>
</feature>
<organism evidence="7 8">
    <name type="scientific">Tieghemostelium lacteum</name>
    <name type="common">Slime mold</name>
    <name type="synonym">Dictyostelium lacteum</name>
    <dbReference type="NCBI Taxonomy" id="361077"/>
    <lineage>
        <taxon>Eukaryota</taxon>
        <taxon>Amoebozoa</taxon>
        <taxon>Evosea</taxon>
        <taxon>Eumycetozoa</taxon>
        <taxon>Dictyostelia</taxon>
        <taxon>Dictyosteliales</taxon>
        <taxon>Raperosteliaceae</taxon>
        <taxon>Tieghemostelium</taxon>
    </lineage>
</organism>
<evidence type="ECO:0000256" key="1">
    <source>
        <dbReference type="ARBA" id="ARBA00004418"/>
    </source>
</evidence>
<evidence type="ECO:0000256" key="5">
    <source>
        <dbReference type="SAM" id="MobiDB-lite"/>
    </source>
</evidence>
<name>A0A151ZSB3_TIELA</name>
<dbReference type="InterPro" id="IPR008972">
    <property type="entry name" value="Cupredoxin"/>
</dbReference>
<keyword evidence="3" id="KW-0574">Periplasm</keyword>
<keyword evidence="8" id="KW-1185">Reference proteome</keyword>